<dbReference type="AlphaFoldDB" id="L7LMJ8"/>
<feature type="signal peptide" evidence="1">
    <location>
        <begin position="1"/>
        <end position="25"/>
    </location>
</feature>
<proteinExistence type="predicted"/>
<evidence type="ECO:0000256" key="1">
    <source>
        <dbReference type="SAM" id="SignalP"/>
    </source>
</evidence>
<evidence type="ECO:0000313" key="3">
    <source>
        <dbReference type="Proteomes" id="UP000035083"/>
    </source>
</evidence>
<gene>
    <name evidence="2" type="ORF">GSI01S_33_00510</name>
</gene>
<protein>
    <submittedName>
        <fullName evidence="2">Uncharacterized protein</fullName>
    </submittedName>
</protein>
<reference evidence="2 3" key="1">
    <citation type="submission" date="2012-12" db="EMBL/GenBank/DDBJ databases">
        <title>Whole genome shotgun sequence of Gordonia sihwensis NBRC 108236.</title>
        <authorList>
            <person name="Yoshida I."/>
            <person name="Hosoyama A."/>
            <person name="Tsuchikane K."/>
            <person name="Ando Y."/>
            <person name="Baba S."/>
            <person name="Ohji S."/>
            <person name="Hamada M."/>
            <person name="Tamura T."/>
            <person name="Yamazoe A."/>
            <person name="Yamazaki S."/>
            <person name="Fujita N."/>
        </authorList>
    </citation>
    <scope>NUCLEOTIDE SEQUENCE [LARGE SCALE GENOMIC DNA]</scope>
    <source>
        <strain evidence="2 3">NBRC 108236</strain>
    </source>
</reference>
<keyword evidence="1" id="KW-0732">Signal</keyword>
<evidence type="ECO:0000313" key="2">
    <source>
        <dbReference type="EMBL" id="GAC62365.1"/>
    </source>
</evidence>
<accession>L7LMJ8</accession>
<name>L7LMJ8_9ACTN</name>
<organism evidence="2 3">
    <name type="scientific">Gordonia sihwensis NBRC 108236</name>
    <dbReference type="NCBI Taxonomy" id="1223544"/>
    <lineage>
        <taxon>Bacteria</taxon>
        <taxon>Bacillati</taxon>
        <taxon>Actinomycetota</taxon>
        <taxon>Actinomycetes</taxon>
        <taxon>Mycobacteriales</taxon>
        <taxon>Gordoniaceae</taxon>
        <taxon>Gordonia</taxon>
    </lineage>
</organism>
<dbReference type="EMBL" id="BANU01000033">
    <property type="protein sequence ID" value="GAC62365.1"/>
    <property type="molecule type" value="Genomic_DNA"/>
</dbReference>
<keyword evidence="3" id="KW-1185">Reference proteome</keyword>
<sequence>MKTVLVALCGMIAAAGLFGAGTAEAKMRETPRIGVMGEEVWTVGNNGACRGSIHAGLQNDPRRPGIAQVTLRSRGFTSDNCRAVIKFVFHNTVAPFNHERFISVRGTRKAGTVLARKQYWIGSGVDLVSITSNTPASKGVSYYIAIP</sequence>
<comment type="caution">
    <text evidence="2">The sequence shown here is derived from an EMBL/GenBank/DDBJ whole genome shotgun (WGS) entry which is preliminary data.</text>
</comment>
<dbReference type="Proteomes" id="UP000035083">
    <property type="component" value="Unassembled WGS sequence"/>
</dbReference>
<feature type="chain" id="PRO_5003980262" evidence="1">
    <location>
        <begin position="26"/>
        <end position="147"/>
    </location>
</feature>
<dbReference type="RefSeq" id="WP_006897771.1">
    <property type="nucleotide sequence ID" value="NZ_BANU01000033.1"/>
</dbReference>